<name>A0AAN9KWT9_CANGL</name>
<evidence type="ECO:0000313" key="2">
    <source>
        <dbReference type="Proteomes" id="UP001367508"/>
    </source>
</evidence>
<accession>A0AAN9KWT9</accession>
<dbReference type="EMBL" id="JAYMYQ010000006">
    <property type="protein sequence ID" value="KAK7323424.1"/>
    <property type="molecule type" value="Genomic_DNA"/>
</dbReference>
<comment type="caution">
    <text evidence="1">The sequence shown here is derived from an EMBL/GenBank/DDBJ whole genome shotgun (WGS) entry which is preliminary data.</text>
</comment>
<gene>
    <name evidence="1" type="ORF">VNO77_26896</name>
</gene>
<evidence type="ECO:0000313" key="1">
    <source>
        <dbReference type="EMBL" id="KAK7323424.1"/>
    </source>
</evidence>
<dbReference type="Proteomes" id="UP001367508">
    <property type="component" value="Unassembled WGS sequence"/>
</dbReference>
<keyword evidence="2" id="KW-1185">Reference proteome</keyword>
<proteinExistence type="predicted"/>
<organism evidence="1 2">
    <name type="scientific">Canavalia gladiata</name>
    <name type="common">Sword bean</name>
    <name type="synonym">Dolichos gladiatus</name>
    <dbReference type="NCBI Taxonomy" id="3824"/>
    <lineage>
        <taxon>Eukaryota</taxon>
        <taxon>Viridiplantae</taxon>
        <taxon>Streptophyta</taxon>
        <taxon>Embryophyta</taxon>
        <taxon>Tracheophyta</taxon>
        <taxon>Spermatophyta</taxon>
        <taxon>Magnoliopsida</taxon>
        <taxon>eudicotyledons</taxon>
        <taxon>Gunneridae</taxon>
        <taxon>Pentapetalae</taxon>
        <taxon>rosids</taxon>
        <taxon>fabids</taxon>
        <taxon>Fabales</taxon>
        <taxon>Fabaceae</taxon>
        <taxon>Papilionoideae</taxon>
        <taxon>50 kb inversion clade</taxon>
        <taxon>NPAAA clade</taxon>
        <taxon>indigoferoid/millettioid clade</taxon>
        <taxon>Phaseoleae</taxon>
        <taxon>Canavalia</taxon>
    </lineage>
</organism>
<reference evidence="1 2" key="1">
    <citation type="submission" date="2024-01" db="EMBL/GenBank/DDBJ databases">
        <title>The genomes of 5 underutilized Papilionoideae crops provide insights into root nodulation and disease resistanc.</title>
        <authorList>
            <person name="Jiang F."/>
        </authorList>
    </citation>
    <scope>NUCLEOTIDE SEQUENCE [LARGE SCALE GENOMIC DNA]</scope>
    <source>
        <strain evidence="1">LVBAO_FW01</strain>
        <tissue evidence="1">Leaves</tissue>
    </source>
</reference>
<protein>
    <submittedName>
        <fullName evidence="1">Uncharacterized protein</fullName>
    </submittedName>
</protein>
<sequence length="119" mass="13423">MVRIRILKRDELQARTGSTVPYYARLILCASHELHILSGSLGNLSIERIRILKRDELQARTGSTVPYYGSDRLHGSILWIRILKRDELQARTGSTVPYYGSTSLHTSVDWPVPWSGSGS</sequence>
<dbReference type="AlphaFoldDB" id="A0AAN9KWT9"/>